<dbReference type="PANTHER" id="PTHR42204">
    <property type="entry name" value="INTEGRAL MEMBRANE PROTEIN"/>
    <property type="match status" value="1"/>
</dbReference>
<protein>
    <recommendedName>
        <fullName evidence="1">DUF112 domain-containing protein</fullName>
    </recommendedName>
</protein>
<dbReference type="Pfam" id="PF01970">
    <property type="entry name" value="TctA"/>
    <property type="match status" value="1"/>
</dbReference>
<dbReference type="InterPro" id="IPR002823">
    <property type="entry name" value="DUF112_TM"/>
</dbReference>
<dbReference type="AlphaFoldDB" id="A0A7J4MWD5"/>
<organism evidence="2 3">
    <name type="scientific">Methanothermobacter thermautotrophicus</name>
    <name type="common">Methanobacterium thermoformicicum</name>
    <dbReference type="NCBI Taxonomy" id="145262"/>
    <lineage>
        <taxon>Archaea</taxon>
        <taxon>Methanobacteriati</taxon>
        <taxon>Methanobacteriota</taxon>
        <taxon>Methanomada group</taxon>
        <taxon>Methanobacteria</taxon>
        <taxon>Methanobacteriales</taxon>
        <taxon>Methanobacteriaceae</taxon>
        <taxon>Methanothermobacter</taxon>
    </lineage>
</organism>
<evidence type="ECO:0000313" key="3">
    <source>
        <dbReference type="Proteomes" id="UP000538031"/>
    </source>
</evidence>
<name>A0A7J4MWD5_METTF</name>
<reference evidence="3" key="1">
    <citation type="journal article" date="2020" name="bioRxiv">
        <title>A rank-normalized archaeal taxonomy based on genome phylogeny resolves widespread incomplete and uneven classifications.</title>
        <authorList>
            <person name="Rinke C."/>
            <person name="Chuvochina M."/>
            <person name="Mussig A.J."/>
            <person name="Chaumeil P.-A."/>
            <person name="Waite D.W."/>
            <person name="Whitman W.B."/>
            <person name="Parks D.H."/>
            <person name="Hugenholtz P."/>
        </authorList>
    </citation>
    <scope>NUCLEOTIDE SEQUENCE [LARGE SCALE GENOMIC DNA]</scope>
</reference>
<dbReference type="EMBL" id="DUHT01000052">
    <property type="protein sequence ID" value="HIH64905.1"/>
    <property type="molecule type" value="Genomic_DNA"/>
</dbReference>
<evidence type="ECO:0000313" key="2">
    <source>
        <dbReference type="EMBL" id="HIH64905.1"/>
    </source>
</evidence>
<sequence>MMGIIEILFACLLGVITGALTGLIPGIHVNTVGAFIFAASGQILGFLPEEVLAVFLLSLSVTHALLEFIPSTLLGVPDEATALSVLPGHRMVLEGRAGEAIRAATVGGVGGILLTIILLPFLLLALPPLYGFIRPHIWLILILLSVYMMLKLSRNLETLLWAVILFLFSGAMGWIIFQAPISPGLGLMTLFTGFFGLSTMTYSFSSGSYLPEQEIEPFTEFDGGTARSVLAGGLASVLLGFLPGFGPAQGGMIACSLTGSGGEDSPGDFITALSCLNTSDALFSLLTLYIIGNPRSGIAVYISQIMQDIDAGHIFLFISASLLAVSLAAVIAIRAADYLCTNLSGINYGKISLLVMLFMTASIFIFAAMEGASIPFIALALITSTSFGLIPHCTGTSKSHLMGVLVIPAVAVYMGI</sequence>
<comment type="caution">
    <text evidence="2">The sequence shown here is derived from an EMBL/GenBank/DDBJ whole genome shotgun (WGS) entry which is preliminary data.</text>
</comment>
<feature type="domain" description="DUF112" evidence="1">
    <location>
        <begin position="8"/>
        <end position="402"/>
    </location>
</feature>
<proteinExistence type="predicted"/>
<gene>
    <name evidence="2" type="ORF">HA285_04825</name>
</gene>
<evidence type="ECO:0000259" key="1">
    <source>
        <dbReference type="Pfam" id="PF01970"/>
    </source>
</evidence>
<dbReference type="Proteomes" id="UP000538031">
    <property type="component" value="Unassembled WGS sequence"/>
</dbReference>
<dbReference type="PANTHER" id="PTHR42204:SF1">
    <property type="entry name" value="INTEGRAL MEMBRANE PROTEIN"/>
    <property type="match status" value="1"/>
</dbReference>
<accession>A0A7J4MWD5</accession>